<accession>A0A1G2PIH7</accession>
<feature type="transmembrane region" description="Helical" evidence="1">
    <location>
        <begin position="84"/>
        <end position="108"/>
    </location>
</feature>
<feature type="transmembrane region" description="Helical" evidence="1">
    <location>
        <begin position="274"/>
        <end position="293"/>
    </location>
</feature>
<keyword evidence="1" id="KW-0472">Membrane</keyword>
<proteinExistence type="predicted"/>
<evidence type="ECO:0000313" key="3">
    <source>
        <dbReference type="Proteomes" id="UP000177629"/>
    </source>
</evidence>
<feature type="transmembrane region" description="Helical" evidence="1">
    <location>
        <begin position="120"/>
        <end position="141"/>
    </location>
</feature>
<dbReference type="EMBL" id="MHSS01000008">
    <property type="protein sequence ID" value="OHA48130.1"/>
    <property type="molecule type" value="Genomic_DNA"/>
</dbReference>
<feature type="transmembrane region" description="Helical" evidence="1">
    <location>
        <begin position="240"/>
        <end position="262"/>
    </location>
</feature>
<feature type="transmembrane region" description="Helical" evidence="1">
    <location>
        <begin position="45"/>
        <end position="72"/>
    </location>
</feature>
<reference evidence="2 3" key="1">
    <citation type="journal article" date="2016" name="Nat. Commun.">
        <title>Thousands of microbial genomes shed light on interconnected biogeochemical processes in an aquifer system.</title>
        <authorList>
            <person name="Anantharaman K."/>
            <person name="Brown C.T."/>
            <person name="Hug L.A."/>
            <person name="Sharon I."/>
            <person name="Castelle C.J."/>
            <person name="Probst A.J."/>
            <person name="Thomas B.C."/>
            <person name="Singh A."/>
            <person name="Wilkins M.J."/>
            <person name="Karaoz U."/>
            <person name="Brodie E.L."/>
            <person name="Williams K.H."/>
            <person name="Hubbard S.S."/>
            <person name="Banfield J.F."/>
        </authorList>
    </citation>
    <scope>NUCLEOTIDE SEQUENCE [LARGE SCALE GENOMIC DNA]</scope>
</reference>
<keyword evidence="1" id="KW-0812">Transmembrane</keyword>
<feature type="transmembrane region" description="Helical" evidence="1">
    <location>
        <begin position="209"/>
        <end position="233"/>
    </location>
</feature>
<dbReference type="Proteomes" id="UP000177629">
    <property type="component" value="Unassembled WGS sequence"/>
</dbReference>
<sequence>MLVGLILWGGISLTLFLHSTPYPKPIDFLGIPAFLWNADTILQNWWPWPLVVWQVLAYGGALAFGMLAYALIHEGKSRGMRYMGRIASAWILAIGIILFFYFISSLIRLNLEEKRYFEEAVFYTAFGIVLGIIGILSFYFLRGRTSQETYSFFSSPITQKTLAVTLLVFFLTTFITIIYMHAVPGTFASLRFPGIIFGQDAWAHKPWELFLYDLFLGVTFVALICASLSLIFIKNLLWRILGTVAAVLGMFTVSTGIVTVFFNKENFILFRDGLWIIFAILGAIGILFLLALCSHFRFRYIYDGKAGKKR</sequence>
<dbReference type="STRING" id="1802362.A2806_00635"/>
<name>A0A1G2PIH7_9BACT</name>
<protein>
    <submittedName>
        <fullName evidence="2">Uncharacterized protein</fullName>
    </submittedName>
</protein>
<keyword evidence="1" id="KW-1133">Transmembrane helix</keyword>
<dbReference type="AlphaFoldDB" id="A0A1G2PIH7"/>
<evidence type="ECO:0000256" key="1">
    <source>
        <dbReference type="SAM" id="Phobius"/>
    </source>
</evidence>
<gene>
    <name evidence="2" type="ORF">A2806_00635</name>
</gene>
<comment type="caution">
    <text evidence="2">The sequence shown here is derived from an EMBL/GenBank/DDBJ whole genome shotgun (WGS) entry which is preliminary data.</text>
</comment>
<evidence type="ECO:0000313" key="2">
    <source>
        <dbReference type="EMBL" id="OHA48130.1"/>
    </source>
</evidence>
<feature type="transmembrane region" description="Helical" evidence="1">
    <location>
        <begin position="162"/>
        <end position="182"/>
    </location>
</feature>
<organism evidence="2 3">
    <name type="scientific">Candidatus Terrybacteria bacterium RIFCSPHIGHO2_01_FULL_48_17</name>
    <dbReference type="NCBI Taxonomy" id="1802362"/>
    <lineage>
        <taxon>Bacteria</taxon>
        <taxon>Candidatus Terryibacteriota</taxon>
    </lineage>
</organism>